<evidence type="ECO:0000256" key="4">
    <source>
        <dbReference type="ARBA" id="ARBA00023004"/>
    </source>
</evidence>
<gene>
    <name evidence="6" type="ORF">BBJ29_008457</name>
    <name evidence="5" type="ORF">BBP00_00008408</name>
</gene>
<evidence type="ECO:0000313" key="7">
    <source>
        <dbReference type="Proteomes" id="UP000277300"/>
    </source>
</evidence>
<dbReference type="Proteomes" id="UP000277300">
    <property type="component" value="Unassembled WGS sequence"/>
</dbReference>
<dbReference type="Gene3D" id="1.10.630.10">
    <property type="entry name" value="Cytochrome P450"/>
    <property type="match status" value="1"/>
</dbReference>
<evidence type="ECO:0000256" key="3">
    <source>
        <dbReference type="ARBA" id="ARBA00023002"/>
    </source>
</evidence>
<organism evidence="5 7">
    <name type="scientific">Phytophthora kernoviae</name>
    <dbReference type="NCBI Taxonomy" id="325452"/>
    <lineage>
        <taxon>Eukaryota</taxon>
        <taxon>Sar</taxon>
        <taxon>Stramenopiles</taxon>
        <taxon>Oomycota</taxon>
        <taxon>Peronosporomycetes</taxon>
        <taxon>Peronosporales</taxon>
        <taxon>Peronosporaceae</taxon>
        <taxon>Phytophthora</taxon>
    </lineage>
</organism>
<evidence type="ECO:0000313" key="8">
    <source>
        <dbReference type="Proteomes" id="UP000284657"/>
    </source>
</evidence>
<keyword evidence="4" id="KW-0408">Iron</keyword>
<dbReference type="EMBL" id="MBDO02000420">
    <property type="protein sequence ID" value="RLN55637.1"/>
    <property type="molecule type" value="Genomic_DNA"/>
</dbReference>
<dbReference type="AlphaFoldDB" id="A0A3F2RFY0"/>
<dbReference type="PANTHER" id="PTHR24296">
    <property type="entry name" value="CYTOCHROME P450"/>
    <property type="match status" value="1"/>
</dbReference>
<dbReference type="GO" id="GO:0004497">
    <property type="term" value="F:monooxygenase activity"/>
    <property type="evidence" value="ECO:0007669"/>
    <property type="project" value="InterPro"/>
</dbReference>
<evidence type="ECO:0000313" key="5">
    <source>
        <dbReference type="EMBL" id="RLN55637.1"/>
    </source>
</evidence>
<accession>A0A3F2RFY0</accession>
<proteinExistence type="inferred from homology"/>
<evidence type="ECO:0000256" key="1">
    <source>
        <dbReference type="ARBA" id="ARBA00010617"/>
    </source>
</evidence>
<dbReference type="EMBL" id="MBAD02000683">
    <property type="protein sequence ID" value="RLN64047.1"/>
    <property type="molecule type" value="Genomic_DNA"/>
</dbReference>
<dbReference type="GO" id="GO:0020037">
    <property type="term" value="F:heme binding"/>
    <property type="evidence" value="ECO:0007669"/>
    <property type="project" value="InterPro"/>
</dbReference>
<protein>
    <submittedName>
        <fullName evidence="5">Uncharacterized protein</fullName>
    </submittedName>
</protein>
<evidence type="ECO:0000313" key="6">
    <source>
        <dbReference type="EMBL" id="RLN64047.1"/>
    </source>
</evidence>
<dbReference type="OrthoDB" id="88723at2759"/>
<name>A0A3F2RFY0_9STRA</name>
<comment type="caution">
    <text evidence="5">The sequence shown here is derived from an EMBL/GenBank/DDBJ whole genome shotgun (WGS) entry which is preliminary data.</text>
</comment>
<keyword evidence="3" id="KW-0560">Oxidoreductase</keyword>
<sequence>MESTKTPGRQLMSVLRARYSGVLGNTVDFVKNNSVFHDWIPDLAQELGDTPFLLTSPGRPDILVISTPEAFEDVTKTQFDNFIKDENKHLDLFQLMNRFTMEAYAEIGFGIALNSLTLSEARPFEKVFDVAQEVPVTRFSMPTWIWKLPRLLGLSIEGQLQDDVKTIDASSMGFIS</sequence>
<dbReference type="GO" id="GO:0005506">
    <property type="term" value="F:iron ion binding"/>
    <property type="evidence" value="ECO:0007669"/>
    <property type="project" value="InterPro"/>
</dbReference>
<dbReference type="SUPFAM" id="SSF48264">
    <property type="entry name" value="Cytochrome P450"/>
    <property type="match status" value="1"/>
</dbReference>
<comment type="similarity">
    <text evidence="1">Belongs to the cytochrome P450 family.</text>
</comment>
<reference evidence="7 8" key="1">
    <citation type="submission" date="2018-07" db="EMBL/GenBank/DDBJ databases">
        <title>Genome sequencing of oomycete isolates from Chile give support for New Zealand origin for Phytophthora kernoviae and make available the first Nothophytophthora sp. genome.</title>
        <authorList>
            <person name="Studholme D.J."/>
            <person name="Sanfuentes E."/>
            <person name="Panda P."/>
            <person name="Hill R."/>
            <person name="Sambles C."/>
            <person name="Grant M."/>
            <person name="Williams N.M."/>
            <person name="Mcdougal R.L."/>
        </authorList>
    </citation>
    <scope>NUCLEOTIDE SEQUENCE [LARGE SCALE GENOMIC DNA]</scope>
    <source>
        <strain evidence="5">Chile6</strain>
        <strain evidence="6">Chile7</strain>
    </source>
</reference>
<keyword evidence="2" id="KW-0479">Metal-binding</keyword>
<dbReference type="GO" id="GO:0016705">
    <property type="term" value="F:oxidoreductase activity, acting on paired donors, with incorporation or reduction of molecular oxygen"/>
    <property type="evidence" value="ECO:0007669"/>
    <property type="project" value="InterPro"/>
</dbReference>
<dbReference type="Proteomes" id="UP000284657">
    <property type="component" value="Unassembled WGS sequence"/>
</dbReference>
<evidence type="ECO:0000256" key="2">
    <source>
        <dbReference type="ARBA" id="ARBA00022723"/>
    </source>
</evidence>
<dbReference type="InterPro" id="IPR036396">
    <property type="entry name" value="Cyt_P450_sf"/>
</dbReference>